<dbReference type="EMBL" id="LLXI01000028">
    <property type="protein sequence ID" value="PKY38435.1"/>
    <property type="molecule type" value="Genomic_DNA"/>
</dbReference>
<dbReference type="InterPro" id="IPR003165">
    <property type="entry name" value="Piwi"/>
</dbReference>
<dbReference type="InterPro" id="IPR012337">
    <property type="entry name" value="RNaseH-like_sf"/>
</dbReference>
<keyword evidence="3" id="KW-1185">Reference proteome</keyword>
<evidence type="ECO:0000313" key="2">
    <source>
        <dbReference type="EMBL" id="PKY38435.1"/>
    </source>
</evidence>
<dbReference type="Gene3D" id="3.40.50.2300">
    <property type="match status" value="1"/>
</dbReference>
<dbReference type="Pfam" id="PF02171">
    <property type="entry name" value="Piwi"/>
    <property type="match status" value="1"/>
</dbReference>
<feature type="domain" description="Piwi" evidence="1">
    <location>
        <begin position="57"/>
        <end position="99"/>
    </location>
</feature>
<organism evidence="2 3">
    <name type="scientific">Rhizophagus irregularis</name>
    <dbReference type="NCBI Taxonomy" id="588596"/>
    <lineage>
        <taxon>Eukaryota</taxon>
        <taxon>Fungi</taxon>
        <taxon>Fungi incertae sedis</taxon>
        <taxon>Mucoromycota</taxon>
        <taxon>Glomeromycotina</taxon>
        <taxon>Glomeromycetes</taxon>
        <taxon>Glomerales</taxon>
        <taxon>Glomeraceae</taxon>
        <taxon>Rhizophagus</taxon>
    </lineage>
</organism>
<dbReference type="SUPFAM" id="SSF53098">
    <property type="entry name" value="Ribonuclease H-like"/>
    <property type="match status" value="1"/>
</dbReference>
<accession>A0A2I1FVL7</accession>
<evidence type="ECO:0000259" key="1">
    <source>
        <dbReference type="Pfam" id="PF02171"/>
    </source>
</evidence>
<protein>
    <recommendedName>
        <fullName evidence="1">Piwi domain-containing protein</fullName>
    </recommendedName>
</protein>
<reference evidence="2 3" key="1">
    <citation type="submission" date="2015-10" db="EMBL/GenBank/DDBJ databases">
        <title>Genome analyses suggest a sexual origin of heterokaryosis in a supposedly ancient asexual fungus.</title>
        <authorList>
            <person name="Ropars J."/>
            <person name="Sedzielewska K."/>
            <person name="Noel J."/>
            <person name="Charron P."/>
            <person name="Farinelli L."/>
            <person name="Marton T."/>
            <person name="Kruger M."/>
            <person name="Pelin A."/>
            <person name="Brachmann A."/>
            <person name="Corradi N."/>
        </authorList>
    </citation>
    <scope>NUCLEOTIDE SEQUENCE [LARGE SCALE GENOMIC DNA]</scope>
    <source>
        <strain evidence="2 3">A4</strain>
    </source>
</reference>
<dbReference type="OrthoDB" id="10252740at2759"/>
<sequence>MEQTRPKIPDFIIPMNHSSFQLILLYSQNISNRNPSILHANPQGNIEESLKQAWLKAEIKRVGDTVIGVATQCIQDKHTQKPKKQLCANVCLKINVKLG</sequence>
<gene>
    <name evidence="2" type="ORF">RhiirA4_537296</name>
</gene>
<comment type="caution">
    <text evidence="2">The sequence shown here is derived from an EMBL/GenBank/DDBJ whole genome shotgun (WGS) entry which is preliminary data.</text>
</comment>
<name>A0A2I1FVL7_9GLOM</name>
<dbReference type="GO" id="GO:0003676">
    <property type="term" value="F:nucleic acid binding"/>
    <property type="evidence" value="ECO:0007669"/>
    <property type="project" value="InterPro"/>
</dbReference>
<evidence type="ECO:0000313" key="3">
    <source>
        <dbReference type="Proteomes" id="UP000234323"/>
    </source>
</evidence>
<dbReference type="Proteomes" id="UP000234323">
    <property type="component" value="Unassembled WGS sequence"/>
</dbReference>
<proteinExistence type="predicted"/>
<dbReference type="AlphaFoldDB" id="A0A2I1FVL7"/>